<feature type="transmembrane region" description="Helical" evidence="1">
    <location>
        <begin position="57"/>
        <end position="76"/>
    </location>
</feature>
<organism evidence="2 3">
    <name type="scientific">Lacticaseibacillus rhamnosus</name>
    <name type="common">Lactobacillus rhamnosus</name>
    <dbReference type="NCBI Taxonomy" id="47715"/>
    <lineage>
        <taxon>Bacteria</taxon>
        <taxon>Bacillati</taxon>
        <taxon>Bacillota</taxon>
        <taxon>Bacilli</taxon>
        <taxon>Lactobacillales</taxon>
        <taxon>Lactobacillaceae</taxon>
        <taxon>Lacticaseibacillus</taxon>
    </lineage>
</organism>
<accession>A0A5P5Z865</accession>
<comment type="caution">
    <text evidence="2">The sequence shown here is derived from an EMBL/GenBank/DDBJ whole genome shotgun (WGS) entry which is preliminary data.</text>
</comment>
<dbReference type="AlphaFoldDB" id="A0A5P5Z865"/>
<name>A0A5P5Z865_LACRH</name>
<gene>
    <name evidence="2" type="ORF">BWR10_00835</name>
</gene>
<reference evidence="2 3" key="1">
    <citation type="submission" date="2017-01" db="EMBL/GenBank/DDBJ databases">
        <title>In silico prediction, in vitro antibacterial spectrum and physicochemical properties of a putative bacteriocin produced by Lactobacillus rhamnosus strain L156.4.</title>
        <authorList>
            <person name="Silveira A.M."/>
            <person name="Monteiro A.S."/>
            <person name="Santos V.L."/>
            <person name="Nicoli J.R."/>
            <person name="Azevedo V."/>
            <person name="Soares S.C."/>
            <person name="Castro-Oliveira L."/>
            <person name="Dias-Souza M.V."/>
            <person name="Nardi R.M."/>
        </authorList>
    </citation>
    <scope>NUCLEOTIDE SEQUENCE [LARGE SCALE GENOMIC DNA]</scope>
    <source>
        <strain evidence="2 3">L156.4</strain>
    </source>
</reference>
<keyword evidence="1" id="KW-0472">Membrane</keyword>
<dbReference type="EMBL" id="MTJY01000007">
    <property type="protein sequence ID" value="ONN75894.1"/>
    <property type="molecule type" value="Genomic_DNA"/>
</dbReference>
<sequence>MDIWSDHKIGIGALFLILVLANQTLLCTWQGIGLLVLGIILLFVGAFSDEHSFWPKVAFTLVMAALFLQTHQYAGYSTMRIVSHGQTLQVFAQKSTYGETTYMFEVYEKGSFLYRKVNKNTIQYVTASNTSSRQVFKIVWPKLRKE</sequence>
<dbReference type="RefSeq" id="WP_005687424.1">
    <property type="nucleotide sequence ID" value="NZ_CACRTK010000016.1"/>
</dbReference>
<keyword evidence="1" id="KW-0812">Transmembrane</keyword>
<feature type="transmembrane region" description="Helical" evidence="1">
    <location>
        <begin position="12"/>
        <end position="45"/>
    </location>
</feature>
<keyword evidence="1" id="KW-1133">Transmembrane helix</keyword>
<evidence type="ECO:0000256" key="1">
    <source>
        <dbReference type="SAM" id="Phobius"/>
    </source>
</evidence>
<evidence type="ECO:0000313" key="3">
    <source>
        <dbReference type="Proteomes" id="UP000189067"/>
    </source>
</evidence>
<evidence type="ECO:0000313" key="2">
    <source>
        <dbReference type="EMBL" id="ONN75894.1"/>
    </source>
</evidence>
<protein>
    <submittedName>
        <fullName evidence="2">Uncharacterized protein</fullName>
    </submittedName>
</protein>
<dbReference type="Proteomes" id="UP000189067">
    <property type="component" value="Unassembled WGS sequence"/>
</dbReference>
<proteinExistence type="predicted"/>